<evidence type="ECO:0000256" key="2">
    <source>
        <dbReference type="ARBA" id="ARBA00005811"/>
    </source>
</evidence>
<evidence type="ECO:0000256" key="5">
    <source>
        <dbReference type="ARBA" id="ARBA00022989"/>
    </source>
</evidence>
<evidence type="ECO:0000313" key="9">
    <source>
        <dbReference type="EMBL" id="KJU87291.1"/>
    </source>
</evidence>
<gene>
    <name evidence="9" type="ORF">MBAV_000515</name>
</gene>
<evidence type="ECO:0000256" key="1">
    <source>
        <dbReference type="ARBA" id="ARBA00004162"/>
    </source>
</evidence>
<feature type="non-terminal residue" evidence="9">
    <location>
        <position position="109"/>
    </location>
</feature>
<comment type="subcellular location">
    <subcellularLocation>
        <location evidence="1">Cell membrane</location>
        <topology evidence="1">Single-pass membrane protein</topology>
    </subcellularLocation>
    <subcellularLocation>
        <location evidence="7">Cell membrane</location>
        <topology evidence="7">Single-pass type II membrane protein</topology>
    </subcellularLocation>
</comment>
<dbReference type="GO" id="GO:0022857">
    <property type="term" value="F:transmembrane transporter activity"/>
    <property type="evidence" value="ECO:0007669"/>
    <property type="project" value="InterPro"/>
</dbReference>
<name>A0A0F3GZH0_9BACT</name>
<dbReference type="Proteomes" id="UP000033423">
    <property type="component" value="Unassembled WGS sequence"/>
</dbReference>
<dbReference type="GO" id="GO:0015031">
    <property type="term" value="P:protein transport"/>
    <property type="evidence" value="ECO:0007669"/>
    <property type="project" value="UniProtKB-KW"/>
</dbReference>
<evidence type="ECO:0000256" key="8">
    <source>
        <dbReference type="SAM" id="Phobius"/>
    </source>
</evidence>
<keyword evidence="5 8" id="KW-1133">Transmembrane helix</keyword>
<comment type="caution">
    <text evidence="9">The sequence shown here is derived from an EMBL/GenBank/DDBJ whole genome shotgun (WGS) entry which is preliminary data.</text>
</comment>
<keyword evidence="10" id="KW-1185">Reference proteome</keyword>
<organism evidence="9 10">
    <name type="scientific">Candidatus Magnetobacterium bavaricum</name>
    <dbReference type="NCBI Taxonomy" id="29290"/>
    <lineage>
        <taxon>Bacteria</taxon>
        <taxon>Pseudomonadati</taxon>
        <taxon>Nitrospirota</taxon>
        <taxon>Thermodesulfovibrionia</taxon>
        <taxon>Thermodesulfovibrionales</taxon>
        <taxon>Candidatus Magnetobacteriaceae</taxon>
        <taxon>Candidatus Magnetobacterium</taxon>
    </lineage>
</organism>
<keyword evidence="3" id="KW-1003">Cell membrane</keyword>
<dbReference type="GO" id="GO:0005886">
    <property type="term" value="C:plasma membrane"/>
    <property type="evidence" value="ECO:0007669"/>
    <property type="project" value="UniProtKB-SubCell"/>
</dbReference>
<evidence type="ECO:0000256" key="3">
    <source>
        <dbReference type="ARBA" id="ARBA00022475"/>
    </source>
</evidence>
<proteinExistence type="inferred from homology"/>
<evidence type="ECO:0000256" key="7">
    <source>
        <dbReference type="RuleBase" id="RU003879"/>
    </source>
</evidence>
<keyword evidence="7" id="KW-0813">Transport</keyword>
<comment type="similarity">
    <text evidence="2 7">Belongs to the ExbD/TolR family.</text>
</comment>
<protein>
    <submittedName>
        <fullName evidence="9">Biopolymer transport protein ExbD/TolR</fullName>
    </submittedName>
</protein>
<feature type="transmembrane region" description="Helical" evidence="8">
    <location>
        <begin position="12"/>
        <end position="37"/>
    </location>
</feature>
<dbReference type="Gene3D" id="3.30.420.270">
    <property type="match status" value="1"/>
</dbReference>
<keyword evidence="7" id="KW-0653">Protein transport</keyword>
<keyword evidence="4 7" id="KW-0812">Transmembrane</keyword>
<dbReference type="PANTHER" id="PTHR30558">
    <property type="entry name" value="EXBD MEMBRANE COMPONENT OF PMF-DRIVEN MACROMOLECULE IMPORT SYSTEM"/>
    <property type="match status" value="1"/>
</dbReference>
<dbReference type="Pfam" id="PF02472">
    <property type="entry name" value="ExbD"/>
    <property type="match status" value="1"/>
</dbReference>
<keyword evidence="6 8" id="KW-0472">Membrane</keyword>
<dbReference type="PANTHER" id="PTHR30558:SF7">
    <property type="entry name" value="TOL-PAL SYSTEM PROTEIN TOLR"/>
    <property type="match status" value="1"/>
</dbReference>
<evidence type="ECO:0000313" key="10">
    <source>
        <dbReference type="Proteomes" id="UP000033423"/>
    </source>
</evidence>
<evidence type="ECO:0000256" key="4">
    <source>
        <dbReference type="ARBA" id="ARBA00022692"/>
    </source>
</evidence>
<accession>A0A0F3GZH0</accession>
<sequence>MQEREFDYINVIPLVDIMLVLLTIVLTTSTFIATGVIPVELPVASKGGETALKTVTIDIDKAGIIYVDSRALSLEALRNRLASVGREVPVLIRADRDIRLQVFVGVLDV</sequence>
<reference evidence="9 10" key="1">
    <citation type="submission" date="2015-02" db="EMBL/GenBank/DDBJ databases">
        <title>Single-cell genomics of uncultivated deep-branching MTB reveals a conserved set of magnetosome genes.</title>
        <authorList>
            <person name="Kolinko S."/>
            <person name="Richter M."/>
            <person name="Glockner F.O."/>
            <person name="Brachmann A."/>
            <person name="Schuler D."/>
        </authorList>
    </citation>
    <scope>NUCLEOTIDE SEQUENCE [LARGE SCALE GENOMIC DNA]</scope>
    <source>
        <strain evidence="9">TM-1</strain>
    </source>
</reference>
<dbReference type="EMBL" id="LACI01000239">
    <property type="protein sequence ID" value="KJU87291.1"/>
    <property type="molecule type" value="Genomic_DNA"/>
</dbReference>
<dbReference type="AlphaFoldDB" id="A0A0F3GZH0"/>
<evidence type="ECO:0000256" key="6">
    <source>
        <dbReference type="ARBA" id="ARBA00023136"/>
    </source>
</evidence>
<dbReference type="InterPro" id="IPR003400">
    <property type="entry name" value="ExbD"/>
</dbReference>